<dbReference type="EMBL" id="UINC01067649">
    <property type="protein sequence ID" value="SVB99518.1"/>
    <property type="molecule type" value="Genomic_DNA"/>
</dbReference>
<feature type="transmembrane region" description="Helical" evidence="1">
    <location>
        <begin position="76"/>
        <end position="97"/>
    </location>
</feature>
<evidence type="ECO:0008006" key="3">
    <source>
        <dbReference type="Google" id="ProtNLM"/>
    </source>
</evidence>
<proteinExistence type="predicted"/>
<feature type="transmembrane region" description="Helical" evidence="1">
    <location>
        <begin position="229"/>
        <end position="256"/>
    </location>
</feature>
<protein>
    <recommendedName>
        <fullName evidence="3">Glycosyltransferase RgtA/B/C/D-like domain-containing protein</fullName>
    </recommendedName>
</protein>
<feature type="transmembrane region" description="Helical" evidence="1">
    <location>
        <begin position="181"/>
        <end position="199"/>
    </location>
</feature>
<sequence length="356" mass="41017">MFFDFISSVVNIVSKSWKTGIFWLLLSLFIWLLGVGGRDLYALPGLIGFILLFLEVRQNYKLSLSFSFVFNPSFIILYYISVSIVVLATTILSLYSFRWNIWDVGSYSSSIFNLSEGLNFNSYLQLPASHDHFTPSLAIFVPLYWLYPSVHWLTVAKALSYLSVPVVVYWWLKDKTDKKSCLVLSSVFGFWLLLLYKPAVNSRLFEFSPSSLVPPFIILAFAMMEKRRWLFFAISMIFLLGLKEHMGIVLIGFGLYKIFQKDYSTGALLSGLGFLISYTMIFQVMPYFRDYQPFINTQIDPFHNIQGKLIYLVKLNWPLGFLPLIFWRYGILAAPAIGVNLISGRDSMFSSSFHHD</sequence>
<keyword evidence="1" id="KW-0472">Membrane</keyword>
<accession>A0A382IIZ2</accession>
<organism evidence="2">
    <name type="scientific">marine metagenome</name>
    <dbReference type="NCBI Taxonomy" id="408172"/>
    <lineage>
        <taxon>unclassified sequences</taxon>
        <taxon>metagenomes</taxon>
        <taxon>ecological metagenomes</taxon>
    </lineage>
</organism>
<feature type="transmembrane region" description="Helical" evidence="1">
    <location>
        <begin position="150"/>
        <end position="172"/>
    </location>
</feature>
<keyword evidence="1" id="KW-0812">Transmembrane</keyword>
<evidence type="ECO:0000313" key="2">
    <source>
        <dbReference type="EMBL" id="SVB99518.1"/>
    </source>
</evidence>
<feature type="non-terminal residue" evidence="2">
    <location>
        <position position="356"/>
    </location>
</feature>
<feature type="transmembrane region" description="Helical" evidence="1">
    <location>
        <begin position="12"/>
        <end position="34"/>
    </location>
</feature>
<dbReference type="InterPro" id="IPR018650">
    <property type="entry name" value="STSV1_Orf64"/>
</dbReference>
<keyword evidence="1" id="KW-1133">Transmembrane helix</keyword>
<dbReference type="AlphaFoldDB" id="A0A382IIZ2"/>
<dbReference type="Pfam" id="PF09852">
    <property type="entry name" value="DUF2079"/>
    <property type="match status" value="1"/>
</dbReference>
<name>A0A382IIZ2_9ZZZZ</name>
<reference evidence="2" key="1">
    <citation type="submission" date="2018-05" db="EMBL/GenBank/DDBJ databases">
        <authorList>
            <person name="Lanie J.A."/>
            <person name="Ng W.-L."/>
            <person name="Kazmierczak K.M."/>
            <person name="Andrzejewski T.M."/>
            <person name="Davidsen T.M."/>
            <person name="Wayne K.J."/>
            <person name="Tettelin H."/>
            <person name="Glass J.I."/>
            <person name="Rusch D."/>
            <person name="Podicherti R."/>
            <person name="Tsui H.-C.T."/>
            <person name="Winkler M.E."/>
        </authorList>
    </citation>
    <scope>NUCLEOTIDE SEQUENCE</scope>
</reference>
<gene>
    <name evidence="2" type="ORF">METZ01_LOCUS252372</name>
</gene>
<evidence type="ECO:0000256" key="1">
    <source>
        <dbReference type="SAM" id="Phobius"/>
    </source>
</evidence>
<feature type="transmembrane region" description="Helical" evidence="1">
    <location>
        <begin position="268"/>
        <end position="288"/>
    </location>
</feature>